<gene>
    <name evidence="2" type="primary">wzy</name>
    <name evidence="2" type="ORF">KZX47_05235</name>
</gene>
<feature type="transmembrane region" description="Helical" evidence="1">
    <location>
        <begin position="399"/>
        <end position="418"/>
    </location>
</feature>
<organism evidence="2 3">
    <name type="scientific">Thermus brevis</name>
    <dbReference type="NCBI Taxonomy" id="2862456"/>
    <lineage>
        <taxon>Bacteria</taxon>
        <taxon>Thermotogati</taxon>
        <taxon>Deinococcota</taxon>
        <taxon>Deinococci</taxon>
        <taxon>Thermales</taxon>
        <taxon>Thermaceae</taxon>
        <taxon>Thermus</taxon>
    </lineage>
</organism>
<evidence type="ECO:0000313" key="3">
    <source>
        <dbReference type="Proteomes" id="UP000724268"/>
    </source>
</evidence>
<feature type="transmembrane region" description="Helical" evidence="1">
    <location>
        <begin position="150"/>
        <end position="174"/>
    </location>
</feature>
<keyword evidence="1" id="KW-1133">Transmembrane helix</keyword>
<evidence type="ECO:0000313" key="2">
    <source>
        <dbReference type="EMBL" id="MBW6394559.1"/>
    </source>
</evidence>
<feature type="transmembrane region" description="Helical" evidence="1">
    <location>
        <begin position="38"/>
        <end position="60"/>
    </location>
</feature>
<keyword evidence="1" id="KW-0472">Membrane</keyword>
<comment type="caution">
    <text evidence="2">The sequence shown here is derived from an EMBL/GenBank/DDBJ whole genome shotgun (WGS) entry which is preliminary data.</text>
</comment>
<feature type="transmembrane region" description="Helical" evidence="1">
    <location>
        <begin position="237"/>
        <end position="254"/>
    </location>
</feature>
<dbReference type="InterPro" id="IPR029468">
    <property type="entry name" value="O-ag_pol_Wzy"/>
</dbReference>
<feature type="transmembrane region" description="Helical" evidence="1">
    <location>
        <begin position="72"/>
        <end position="93"/>
    </location>
</feature>
<evidence type="ECO:0000256" key="1">
    <source>
        <dbReference type="SAM" id="Phobius"/>
    </source>
</evidence>
<feature type="transmembrane region" description="Helical" evidence="1">
    <location>
        <begin position="339"/>
        <end position="359"/>
    </location>
</feature>
<sequence length="456" mass="51436">MNEIVWLLTTFSTVTAVIGALLFWFFNRDVFAPGILLILGYSAYTLIFAFSVLLGSVELLDGYDVAGLDAFFYPQISGLWGVIVGTLLAWVVAKKVSFRVRASHVTPHGVIVGLIFSFVTGWAMMIFLFLRFGGLSAFIQVGYGAERYLIVGDMGFLGFGVDWLIVAFSLLAYTSFSGWWKLYGRTYRALLVAFTASLPIWLYLMLMTGGRGNILRLLWIATLLWHYFKKPLKPRQVFLLGGMLYILLVMYGHVRTELVSAPLLEVMKMAFQKVVTEPTLLLPTSFGELINPARALYDLATHRFEWDYWLGRSYLNIPLIIFPRIFLHDRPMTPSEWYVWQIDPAFAASGGGLGFVTVAEGYLNFGTGGAFMHMFMLSFVLGCIYYMTIRPLRAKSAPFMRAAFVMIYAFISLTGFRIDVAPVLKTVLFGYGLPLLTIPLWELVKRGILREKGHAL</sequence>
<dbReference type="Pfam" id="PF14296">
    <property type="entry name" value="O-ag_pol_Wzy"/>
    <property type="match status" value="1"/>
</dbReference>
<accession>A0ABS6ZWX9</accession>
<keyword evidence="1" id="KW-0812">Transmembrane</keyword>
<keyword evidence="3" id="KW-1185">Reference proteome</keyword>
<dbReference type="EMBL" id="JAHXRS010000007">
    <property type="protein sequence ID" value="MBW6394559.1"/>
    <property type="molecule type" value="Genomic_DNA"/>
</dbReference>
<dbReference type="RefSeq" id="WP_219759243.1">
    <property type="nucleotide sequence ID" value="NZ_JAHXRS010000007.1"/>
</dbReference>
<feature type="transmembrane region" description="Helical" evidence="1">
    <location>
        <begin position="105"/>
        <end position="130"/>
    </location>
</feature>
<proteinExistence type="predicted"/>
<reference evidence="2 3" key="1">
    <citation type="submission" date="2021-07" db="EMBL/GenBank/DDBJ databases">
        <title>Thermus aquaticus gen. n. and sp. n., a nonsporulating extreme thermophile.</title>
        <authorList>
            <person name="Hu C.-J."/>
            <person name="Li W.-J."/>
            <person name="Xian W.-D."/>
        </authorList>
    </citation>
    <scope>NUCLEOTIDE SEQUENCE [LARGE SCALE GENOMIC DNA]</scope>
    <source>
        <strain evidence="2 3">SYSU G05001</strain>
    </source>
</reference>
<feature type="transmembrane region" description="Helical" evidence="1">
    <location>
        <begin position="424"/>
        <end position="444"/>
    </location>
</feature>
<name>A0ABS6ZWX9_9DEIN</name>
<feature type="transmembrane region" description="Helical" evidence="1">
    <location>
        <begin position="6"/>
        <end position="26"/>
    </location>
</feature>
<feature type="transmembrane region" description="Helical" evidence="1">
    <location>
        <begin position="186"/>
        <end position="204"/>
    </location>
</feature>
<dbReference type="Proteomes" id="UP000724268">
    <property type="component" value="Unassembled WGS sequence"/>
</dbReference>
<protein>
    <submittedName>
        <fullName evidence="2">O-antigen polysaccharide polymerase Wzy</fullName>
    </submittedName>
</protein>
<feature type="transmembrane region" description="Helical" evidence="1">
    <location>
        <begin position="365"/>
        <end position="387"/>
    </location>
</feature>